<dbReference type="Proteomes" id="UP000019376">
    <property type="component" value="Unassembled WGS sequence"/>
</dbReference>
<evidence type="ECO:0000256" key="10">
    <source>
        <dbReference type="ARBA" id="ARBA00023128"/>
    </source>
</evidence>
<keyword evidence="10" id="KW-0496">Mitochondrion</keyword>
<evidence type="ECO:0000256" key="2">
    <source>
        <dbReference type="ARBA" id="ARBA00004173"/>
    </source>
</evidence>
<organism evidence="17 18">
    <name type="scientific">Penicillium oxalicum (strain 114-2 / CGMCC 5302)</name>
    <name type="common">Penicillium decumbens</name>
    <dbReference type="NCBI Taxonomy" id="933388"/>
    <lineage>
        <taxon>Eukaryota</taxon>
        <taxon>Fungi</taxon>
        <taxon>Dikarya</taxon>
        <taxon>Ascomycota</taxon>
        <taxon>Pezizomycotina</taxon>
        <taxon>Eurotiomycetes</taxon>
        <taxon>Eurotiomycetidae</taxon>
        <taxon>Eurotiales</taxon>
        <taxon>Aspergillaceae</taxon>
        <taxon>Penicillium</taxon>
    </lineage>
</organism>
<dbReference type="PhylomeDB" id="S8AWL4"/>
<keyword evidence="8" id="KW-0808">Transferase</keyword>
<protein>
    <recommendedName>
        <fullName evidence="6">Amino-acid acetyltransferase, mitochondrial</fullName>
        <ecNumber evidence="5">2.3.1.1</ecNumber>
    </recommendedName>
    <alternativeName>
        <fullName evidence="12">Arginine-requiring protein 2</fullName>
    </alternativeName>
    <alternativeName>
        <fullName evidence="13">Glutamate N-acetyltransferase</fullName>
    </alternativeName>
    <alternativeName>
        <fullName evidence="14">N-acetylglutamate synthase</fullName>
    </alternativeName>
</protein>
<comment type="catalytic activity">
    <reaction evidence="15">
        <text>L-glutamate + acetyl-CoA = N-acetyl-L-glutamate + CoA + H(+)</text>
        <dbReference type="Rhea" id="RHEA:24292"/>
        <dbReference type="ChEBI" id="CHEBI:15378"/>
        <dbReference type="ChEBI" id="CHEBI:29985"/>
        <dbReference type="ChEBI" id="CHEBI:44337"/>
        <dbReference type="ChEBI" id="CHEBI:57287"/>
        <dbReference type="ChEBI" id="CHEBI:57288"/>
        <dbReference type="EC" id="2.3.1.1"/>
    </reaction>
</comment>
<evidence type="ECO:0000256" key="9">
    <source>
        <dbReference type="ARBA" id="ARBA00022946"/>
    </source>
</evidence>
<dbReference type="PANTHER" id="PTHR23342:SF4">
    <property type="entry name" value="AMINO-ACID ACETYLTRANSFERASE, MITOCHONDRIAL"/>
    <property type="match status" value="1"/>
</dbReference>
<dbReference type="OrthoDB" id="438291at2759"/>
<comment type="function">
    <text evidence="1">N-acetylglutamate synthase involved in arginine biosynthesis.</text>
</comment>
<keyword evidence="18" id="KW-1185">Reference proteome</keyword>
<evidence type="ECO:0000256" key="6">
    <source>
        <dbReference type="ARBA" id="ARBA00018802"/>
    </source>
</evidence>
<keyword evidence="9" id="KW-0809">Transit peptide</keyword>
<evidence type="ECO:0000256" key="12">
    <source>
        <dbReference type="ARBA" id="ARBA00030322"/>
    </source>
</evidence>
<dbReference type="GO" id="GO:0006592">
    <property type="term" value="P:ornithine biosynthetic process"/>
    <property type="evidence" value="ECO:0007669"/>
    <property type="project" value="TreeGrafter"/>
</dbReference>
<dbReference type="Pfam" id="PF04768">
    <property type="entry name" value="NAT"/>
    <property type="match status" value="1"/>
</dbReference>
<comment type="pathway">
    <text evidence="3">Amino-acid biosynthesis; L-arginine biosynthesis; N(2)-acetyl-L-ornithine from L-glutamate: step 1/4.</text>
</comment>
<dbReference type="GO" id="GO:0004042">
    <property type="term" value="F:L-glutamate N-acetyltransferase activity"/>
    <property type="evidence" value="ECO:0007669"/>
    <property type="project" value="TreeGrafter"/>
</dbReference>
<gene>
    <name evidence="17" type="ORF">PDE_01213</name>
</gene>
<proteinExistence type="inferred from homology"/>
<evidence type="ECO:0000313" key="17">
    <source>
        <dbReference type="EMBL" id="EPS26277.1"/>
    </source>
</evidence>
<dbReference type="Gene3D" id="3.40.1160.10">
    <property type="entry name" value="Acetylglutamate kinase-like"/>
    <property type="match status" value="1"/>
</dbReference>
<evidence type="ECO:0000256" key="3">
    <source>
        <dbReference type="ARBA" id="ARBA00004925"/>
    </source>
</evidence>
<evidence type="ECO:0000256" key="8">
    <source>
        <dbReference type="ARBA" id="ARBA00022679"/>
    </source>
</evidence>
<dbReference type="InterPro" id="IPR006855">
    <property type="entry name" value="Vertebrate-like_GNAT_dom"/>
</dbReference>
<accession>S8AWL4</accession>
<evidence type="ECO:0000256" key="11">
    <source>
        <dbReference type="ARBA" id="ARBA00023315"/>
    </source>
</evidence>
<evidence type="ECO:0000256" key="1">
    <source>
        <dbReference type="ARBA" id="ARBA00002294"/>
    </source>
</evidence>
<dbReference type="EMBL" id="KB644408">
    <property type="protein sequence ID" value="EPS26277.1"/>
    <property type="molecule type" value="Genomic_DNA"/>
</dbReference>
<evidence type="ECO:0000256" key="5">
    <source>
        <dbReference type="ARBA" id="ARBA00012697"/>
    </source>
</evidence>
<dbReference type="EC" id="2.3.1.1" evidence="5"/>
<evidence type="ECO:0000259" key="16">
    <source>
        <dbReference type="PROSITE" id="PS51731"/>
    </source>
</evidence>
<reference evidence="17 18" key="1">
    <citation type="journal article" date="2013" name="PLoS ONE">
        <title>Genomic and secretomic analyses reveal unique features of the lignocellulolytic enzyme system of Penicillium decumbens.</title>
        <authorList>
            <person name="Liu G."/>
            <person name="Zhang L."/>
            <person name="Wei X."/>
            <person name="Zou G."/>
            <person name="Qin Y."/>
            <person name="Ma L."/>
            <person name="Li J."/>
            <person name="Zheng H."/>
            <person name="Wang S."/>
            <person name="Wang C."/>
            <person name="Xun L."/>
            <person name="Zhao G.-P."/>
            <person name="Zhou Z."/>
            <person name="Qu Y."/>
        </authorList>
    </citation>
    <scope>NUCLEOTIDE SEQUENCE [LARGE SCALE GENOMIC DNA]</scope>
    <source>
        <strain evidence="18">114-2 / CGMCC 5302</strain>
    </source>
</reference>
<evidence type="ECO:0000256" key="14">
    <source>
        <dbReference type="ARBA" id="ARBA00033251"/>
    </source>
</evidence>
<evidence type="ECO:0000313" key="18">
    <source>
        <dbReference type="Proteomes" id="UP000019376"/>
    </source>
</evidence>
<comment type="similarity">
    <text evidence="4">Belongs to the acetyltransferase family.</text>
</comment>
<comment type="subcellular location">
    <subcellularLocation>
        <location evidence="2">Mitochondrion</location>
    </subcellularLocation>
</comment>
<dbReference type="GO" id="GO:0006526">
    <property type="term" value="P:L-arginine biosynthetic process"/>
    <property type="evidence" value="ECO:0007669"/>
    <property type="project" value="UniProtKB-UniPathway"/>
</dbReference>
<dbReference type="UniPathway" id="UPA00068"/>
<dbReference type="HOGENOM" id="CLU_581520_0_0_1"/>
<name>S8AWL4_PENO1</name>
<evidence type="ECO:0000256" key="15">
    <source>
        <dbReference type="ARBA" id="ARBA00048372"/>
    </source>
</evidence>
<dbReference type="PROSITE" id="PS51731">
    <property type="entry name" value="GNAT_NAGS"/>
    <property type="match status" value="1"/>
</dbReference>
<dbReference type="SUPFAM" id="SSF53633">
    <property type="entry name" value="Carbamate kinase-like"/>
    <property type="match status" value="1"/>
</dbReference>
<sequence>MQALRRWPRLRVTPPCGGHYAATFATARSPHTQTNRAVITQLLQLVDSEQQIHAYLDELQSTSGYPLAVIAIGSNALSRPNFGSNTGVQLEQLAESLVFLRRVGLFPVILHGELNLEAPCAAKLGCETPGGHSEIIRRIRATNLQISTLLEQRDVETRPLPCNVFTTTNEHACVGSDASRSIASLELKSIESAIRAQCVPIIATLGISPMNSRLHALDLKDAAIKLTRELRPSRSVFLYPDHLPGPGAGELTIPNALEKKSVVGSTIVFKTASELSRVIFATPRSPKSRRGRHSVESVSSLEDFPSQRALRTALERHPDPTVVNDLDQFLSRLESEDFTAYYDHDFTASSPEETIRNLALVFPQTAFPWHSSKSPVSHCSPSACETEGGIGNKVTPELAVFAVSRADWRHGVAERFWHRIRADHGALWGSLGEADPNLSWWRARSTGSFKRRPEDKIFMWHGQVA</sequence>
<evidence type="ECO:0000256" key="13">
    <source>
        <dbReference type="ARBA" id="ARBA00030346"/>
    </source>
</evidence>
<dbReference type="Gene3D" id="3.40.630.30">
    <property type="match status" value="1"/>
</dbReference>
<dbReference type="GO" id="GO:0005759">
    <property type="term" value="C:mitochondrial matrix"/>
    <property type="evidence" value="ECO:0007669"/>
    <property type="project" value="TreeGrafter"/>
</dbReference>
<dbReference type="AlphaFoldDB" id="S8AWL4"/>
<keyword evidence="11" id="KW-0012">Acyltransferase</keyword>
<dbReference type="InterPro" id="IPR036393">
    <property type="entry name" value="AceGlu_kinase-like_sf"/>
</dbReference>
<evidence type="ECO:0000256" key="4">
    <source>
        <dbReference type="ARBA" id="ARBA00008694"/>
    </source>
</evidence>
<evidence type="ECO:0000256" key="7">
    <source>
        <dbReference type="ARBA" id="ARBA00022605"/>
    </source>
</evidence>
<dbReference type="PANTHER" id="PTHR23342">
    <property type="entry name" value="N-ACETYLGLUTAMATE SYNTHASE"/>
    <property type="match status" value="1"/>
</dbReference>
<feature type="domain" description="N-acetyltransferase" evidence="16">
    <location>
        <begin position="293"/>
        <end position="465"/>
    </location>
</feature>
<keyword evidence="7" id="KW-0028">Amino-acid biosynthesis</keyword>
<dbReference type="eggNOG" id="KOG2436">
    <property type="taxonomic scope" value="Eukaryota"/>
</dbReference>
<dbReference type="STRING" id="933388.S8AWL4"/>